<evidence type="ECO:0000313" key="6">
    <source>
        <dbReference type="Proteomes" id="UP000304148"/>
    </source>
</evidence>
<feature type="region of interest" description="Disordered" evidence="4">
    <location>
        <begin position="1"/>
        <end position="20"/>
    </location>
</feature>
<dbReference type="EC" id="1.-.-.-" evidence="5"/>
<reference evidence="6" key="1">
    <citation type="submission" date="2018-08" db="EMBL/GenBank/DDBJ databases">
        <authorList>
            <person name="Chevrot R."/>
        </authorList>
    </citation>
    <scope>NUCLEOTIDE SEQUENCE [LARGE SCALE GENOMIC DNA]</scope>
</reference>
<accession>A0A383RIS8</accession>
<dbReference type="InterPro" id="IPR020904">
    <property type="entry name" value="Sc_DH/Rdtase_CS"/>
</dbReference>
<evidence type="ECO:0000256" key="2">
    <source>
        <dbReference type="ARBA" id="ARBA00023002"/>
    </source>
</evidence>
<dbReference type="InterPro" id="IPR051911">
    <property type="entry name" value="SDR_oxidoreductase"/>
</dbReference>
<dbReference type="GO" id="GO:0016491">
    <property type="term" value="F:oxidoreductase activity"/>
    <property type="evidence" value="ECO:0007669"/>
    <property type="project" value="UniProtKB-KW"/>
</dbReference>
<comment type="similarity">
    <text evidence="1 3">Belongs to the short-chain dehydrogenases/reductases (SDR) family.</text>
</comment>
<proteinExistence type="inferred from homology"/>
<gene>
    <name evidence="5" type="primary">yusZ</name>
    <name evidence="5" type="ORF">PBLR_14701</name>
</gene>
<dbReference type="PROSITE" id="PS00061">
    <property type="entry name" value="ADH_SHORT"/>
    <property type="match status" value="1"/>
</dbReference>
<evidence type="ECO:0000256" key="3">
    <source>
        <dbReference type="RuleBase" id="RU000363"/>
    </source>
</evidence>
<dbReference type="PANTHER" id="PTHR43976:SF16">
    <property type="entry name" value="SHORT-CHAIN DEHYDROGENASE_REDUCTASE FAMILY PROTEIN"/>
    <property type="match status" value="1"/>
</dbReference>
<evidence type="ECO:0000313" key="5">
    <source>
        <dbReference type="EMBL" id="SYX86279.1"/>
    </source>
</evidence>
<dbReference type="Proteomes" id="UP000304148">
    <property type="component" value="Chromosome"/>
</dbReference>
<evidence type="ECO:0000256" key="4">
    <source>
        <dbReference type="SAM" id="MobiDB-lite"/>
    </source>
</evidence>
<dbReference type="RefSeq" id="WP_138188289.1">
    <property type="nucleotide sequence ID" value="NZ_LS992241.1"/>
</dbReference>
<organism evidence="5 6">
    <name type="scientific">Paenibacillus alvei</name>
    <name type="common">Bacillus alvei</name>
    <dbReference type="NCBI Taxonomy" id="44250"/>
    <lineage>
        <taxon>Bacteria</taxon>
        <taxon>Bacillati</taxon>
        <taxon>Bacillota</taxon>
        <taxon>Bacilli</taxon>
        <taxon>Bacillales</taxon>
        <taxon>Paenibacillaceae</taxon>
        <taxon>Paenibacillus</taxon>
    </lineage>
</organism>
<dbReference type="SUPFAM" id="SSF51735">
    <property type="entry name" value="NAD(P)-binding Rossmann-fold domains"/>
    <property type="match status" value="1"/>
</dbReference>
<dbReference type="InterPro" id="IPR036291">
    <property type="entry name" value="NAD(P)-bd_dom_sf"/>
</dbReference>
<dbReference type="PRINTS" id="PR00080">
    <property type="entry name" value="SDRFAMILY"/>
</dbReference>
<dbReference type="EMBL" id="LS992241">
    <property type="protein sequence ID" value="SYX86279.1"/>
    <property type="molecule type" value="Genomic_DNA"/>
</dbReference>
<protein>
    <submittedName>
        <fullName evidence="5">Uncharacterized oxidoreductase YusZ</fullName>
        <ecNumber evidence="5">1.-.-.-</ecNumber>
    </submittedName>
</protein>
<dbReference type="AlphaFoldDB" id="A0A383RIS8"/>
<dbReference type="NCBIfam" id="NF005372">
    <property type="entry name" value="PRK06914.1"/>
    <property type="match status" value="1"/>
</dbReference>
<evidence type="ECO:0000256" key="1">
    <source>
        <dbReference type="ARBA" id="ARBA00006484"/>
    </source>
</evidence>
<dbReference type="Gene3D" id="3.40.50.720">
    <property type="entry name" value="NAD(P)-binding Rossmann-like Domain"/>
    <property type="match status" value="1"/>
</dbReference>
<sequence>MLTSPQTKSQHSNASPSRPIAVVTGTSSGFGLYTSVALASTGYDVVATMRNTAKQEKLLAEAQTCGVSAYIHVLSLDVTNQESIEAAFVHIREQYGRVDLLVNNAGYAAGGYVEEVDMDAWHAQLETNFFGTVAVTRTVLPIMREQGSGTIVNVSSISGRYAFPGYAPYAASKFAVEGFTEALRLEMLPFGVYAVLIEPGSYKTDIWEKGFSSIQIRENSPYSKLLQAVLQFSKRSSETAPPPQEVARHIVKIARTPRPKLRYFMGRGAMPLRLIRLLPWKWYEKLVLWALRR</sequence>
<dbReference type="PANTHER" id="PTHR43976">
    <property type="entry name" value="SHORT CHAIN DEHYDROGENASE"/>
    <property type="match status" value="1"/>
</dbReference>
<dbReference type="Pfam" id="PF00106">
    <property type="entry name" value="adh_short"/>
    <property type="match status" value="1"/>
</dbReference>
<dbReference type="CDD" id="cd05374">
    <property type="entry name" value="17beta-HSD-like_SDR_c"/>
    <property type="match status" value="1"/>
</dbReference>
<keyword evidence="2 5" id="KW-0560">Oxidoreductase</keyword>
<feature type="compositionally biased region" description="Polar residues" evidence="4">
    <location>
        <begin position="1"/>
        <end position="16"/>
    </location>
</feature>
<dbReference type="PRINTS" id="PR00081">
    <property type="entry name" value="GDHRDH"/>
</dbReference>
<name>A0A383RIS8_PAEAL</name>
<dbReference type="InterPro" id="IPR002347">
    <property type="entry name" value="SDR_fam"/>
</dbReference>